<dbReference type="GO" id="GO:0005634">
    <property type="term" value="C:nucleus"/>
    <property type="evidence" value="ECO:0007669"/>
    <property type="project" value="UniProtKB-ARBA"/>
</dbReference>
<keyword evidence="12" id="KW-0472">Membrane</keyword>
<dbReference type="SUPFAM" id="SSF50729">
    <property type="entry name" value="PH domain-like"/>
    <property type="match status" value="1"/>
</dbReference>
<evidence type="ECO:0000256" key="5">
    <source>
        <dbReference type="ARBA" id="ARBA00022448"/>
    </source>
</evidence>
<dbReference type="Gene3D" id="3.30.70.3490">
    <property type="match status" value="1"/>
</dbReference>
<keyword evidence="19" id="KW-1185">Reference proteome</keyword>
<dbReference type="GO" id="GO:0005829">
    <property type="term" value="C:cytosol"/>
    <property type="evidence" value="ECO:0007669"/>
    <property type="project" value="UniProtKB-SubCell"/>
</dbReference>
<dbReference type="Gene3D" id="2.40.160.120">
    <property type="match status" value="1"/>
</dbReference>
<evidence type="ECO:0000256" key="12">
    <source>
        <dbReference type="ARBA" id="ARBA00023136"/>
    </source>
</evidence>
<dbReference type="CDD" id="cd13287">
    <property type="entry name" value="PH_ORP3_ORP6_ORP7"/>
    <property type="match status" value="1"/>
</dbReference>
<comment type="caution">
    <text evidence="18">The sequence shown here is derived from an EMBL/GenBank/DDBJ whole genome shotgun (WGS) entry which is preliminary data.</text>
</comment>
<feature type="compositionally biased region" description="Acidic residues" evidence="16">
    <location>
        <begin position="573"/>
        <end position="586"/>
    </location>
</feature>
<keyword evidence="10 14" id="KW-0445">Lipid transport</keyword>
<evidence type="ECO:0000256" key="8">
    <source>
        <dbReference type="ARBA" id="ARBA00022553"/>
    </source>
</evidence>
<dbReference type="InterPro" id="IPR000648">
    <property type="entry name" value="Oxysterol-bd"/>
</dbReference>
<feature type="compositionally biased region" description="Low complexity" evidence="16">
    <location>
        <begin position="520"/>
        <end position="532"/>
    </location>
</feature>
<dbReference type="InterPro" id="IPR041680">
    <property type="entry name" value="PH_8"/>
</dbReference>
<evidence type="ECO:0000256" key="11">
    <source>
        <dbReference type="ARBA" id="ARBA00023121"/>
    </source>
</evidence>
<feature type="compositionally biased region" description="Acidic residues" evidence="16">
    <location>
        <begin position="46"/>
        <end position="56"/>
    </location>
</feature>
<evidence type="ECO:0000313" key="18">
    <source>
        <dbReference type="EMBL" id="CAG2251670.1"/>
    </source>
</evidence>
<dbReference type="FunFam" id="2.40.160.120:FF:000001">
    <property type="entry name" value="Oxysterol-binding protein"/>
    <property type="match status" value="1"/>
</dbReference>
<comment type="similarity">
    <text evidence="4 13">Belongs to the OSBP family.</text>
</comment>
<evidence type="ECO:0000256" key="10">
    <source>
        <dbReference type="ARBA" id="ARBA00023055"/>
    </source>
</evidence>
<dbReference type="FunFam" id="2.30.29.30:FF:000011">
    <property type="entry name" value="Oxysterol-binding protein"/>
    <property type="match status" value="1"/>
</dbReference>
<dbReference type="Proteomes" id="UP000683360">
    <property type="component" value="Unassembled WGS sequence"/>
</dbReference>
<dbReference type="PANTHER" id="PTHR10972:SF203">
    <property type="entry name" value="OXYSTEROL-BINDING PROTEIN HOMOLOG 3"/>
    <property type="match status" value="1"/>
</dbReference>
<keyword evidence="11" id="KW-0446">Lipid-binding</keyword>
<feature type="compositionally biased region" description="Polar residues" evidence="16">
    <location>
        <begin position="385"/>
        <end position="400"/>
    </location>
</feature>
<dbReference type="GO" id="GO:0120015">
    <property type="term" value="F:sterol transfer activity"/>
    <property type="evidence" value="ECO:0007669"/>
    <property type="project" value="UniProtKB-ARBA"/>
</dbReference>
<feature type="compositionally biased region" description="Basic residues" evidence="16">
    <location>
        <begin position="25"/>
        <end position="40"/>
    </location>
</feature>
<feature type="compositionally biased region" description="Low complexity" evidence="16">
    <location>
        <begin position="1"/>
        <end position="12"/>
    </location>
</feature>
<evidence type="ECO:0000256" key="14">
    <source>
        <dbReference type="RuleBase" id="RU003845"/>
    </source>
</evidence>
<dbReference type="PROSITE" id="PS01013">
    <property type="entry name" value="OSBP"/>
    <property type="match status" value="1"/>
</dbReference>
<dbReference type="EMBL" id="CAJPWZ010003096">
    <property type="protein sequence ID" value="CAG2251670.1"/>
    <property type="molecule type" value="Genomic_DNA"/>
</dbReference>
<dbReference type="SUPFAM" id="SSF144000">
    <property type="entry name" value="Oxysterol-binding protein-like"/>
    <property type="match status" value="1"/>
</dbReference>
<keyword evidence="15" id="KW-0175">Coiled coil</keyword>
<keyword evidence="9" id="KW-0256">Endoplasmic reticulum</keyword>
<feature type="domain" description="PH" evidence="17">
    <location>
        <begin position="115"/>
        <end position="210"/>
    </location>
</feature>
<dbReference type="InterPro" id="IPR001849">
    <property type="entry name" value="PH_domain"/>
</dbReference>
<dbReference type="InterPro" id="IPR011993">
    <property type="entry name" value="PH-like_dom_sf"/>
</dbReference>
<dbReference type="Pfam" id="PF15409">
    <property type="entry name" value="PH_8"/>
    <property type="match status" value="1"/>
</dbReference>
<dbReference type="Pfam" id="PF01237">
    <property type="entry name" value="Oxysterol_BP"/>
    <property type="match status" value="1"/>
</dbReference>
<feature type="region of interest" description="Disordered" evidence="16">
    <location>
        <begin position="1"/>
        <end position="73"/>
    </location>
</feature>
<proteinExistence type="inferred from homology"/>
<dbReference type="GO" id="GO:0097038">
    <property type="term" value="C:perinuclear endoplasmic reticulum"/>
    <property type="evidence" value="ECO:0007669"/>
    <property type="project" value="TreeGrafter"/>
</dbReference>
<evidence type="ECO:0000256" key="4">
    <source>
        <dbReference type="ARBA" id="ARBA00008842"/>
    </source>
</evidence>
<sequence>MSNNDSSQLSSSGKVPILTASPLAARKKKQFNRGGKRHQFRHSDSDTDSENSDDDFSITSSQPSHAGHGGGVPVMKKELLETKSTASKSRKRRKARQDWEIVEGLKDGQTCDDKPGNYQSYMMKKRRWPLKGWHKRFFFLEKGKLFYAKAPGDIQKGKFHGVIDIGLSVIAFKRHRHRIDIDAEDIVYHVKVKDNRSFEEWIQRLKHHRLYRQHVIAFGTKESPKLTDITSPTEDIGFSTDKGREHKLSADVIRQSSFKKIDVQQSRVATWVMDSAGFEHCDKGLNETQTILCELRDDLEQLRNIPLTPDSVIEMPKSHIWNSCNIEKKKERISGTTNGLRHSQKGTGLGNCFTLLEAESEPNDLKKKSRGLGLRSKRKEKKSSDTSLTDNDLMRTSSSNPNLVHFEMSRTRPSSMSDAHYTSGNDSFLSSQDTYANDSKLRETFVIKAEKVHNNLKSLLNIIGTERDRLKKAVVDNNNWSGSSASLNKHLVEALRQNAELRNKLSKIHAESAVHSDTKLVPPSSPILSPVPNLDKDHDHVLSQSLSTESCSISEYYDAEEGKETASESSSEQSDEDEISSEENDTDYTAVHSVSEDQLSDSFETGRRSKLPVPKPDTGDISLWNLLYKNIGKDLSKISMPITLNEPLSMLQRLCEELEYNELIEKAVGLEDPYERMIHVAAFAVSSYASTGYRAGHKPFNPLLGETYECDRPDKGWRFVAEQVSHHPPISACYCDSKNFIFWQETRIKTRFWGKSMEIQPVGIVNLVLPKWNEQYRWNKVTTCVHNLLGGQRWVDHYGEVNITCGDITCKLTFKKASSWSSKRHEIHGHINNPEGKVVHHLSGKWNEALYCGTHHGGNHHQATSKLVWRPGAMPDDYELYYGFTRFAIELNELDPDDAKTLPPTDTRFRHDQRLLEEGKIHDAENEKTRLEHLQRERRKKRETEGLDYSPMWFKKTGKESYEYLGKYWECKKSPGFNKMSFVKLW</sequence>
<evidence type="ECO:0000256" key="9">
    <source>
        <dbReference type="ARBA" id="ARBA00022824"/>
    </source>
</evidence>
<dbReference type="GO" id="GO:0015485">
    <property type="term" value="F:cholesterol binding"/>
    <property type="evidence" value="ECO:0007669"/>
    <property type="project" value="TreeGrafter"/>
</dbReference>
<keyword evidence="8" id="KW-0597">Phosphoprotein</keyword>
<evidence type="ECO:0000256" key="3">
    <source>
        <dbReference type="ARBA" id="ARBA00004586"/>
    </source>
</evidence>
<organism evidence="18 19">
    <name type="scientific">Mytilus edulis</name>
    <name type="common">Blue mussel</name>
    <dbReference type="NCBI Taxonomy" id="6550"/>
    <lineage>
        <taxon>Eukaryota</taxon>
        <taxon>Metazoa</taxon>
        <taxon>Spiralia</taxon>
        <taxon>Lophotrochozoa</taxon>
        <taxon>Mollusca</taxon>
        <taxon>Bivalvia</taxon>
        <taxon>Autobranchia</taxon>
        <taxon>Pteriomorphia</taxon>
        <taxon>Mytilida</taxon>
        <taxon>Mytiloidea</taxon>
        <taxon>Mytilidae</taxon>
        <taxon>Mytilinae</taxon>
        <taxon>Mytilus</taxon>
    </lineage>
</organism>
<evidence type="ECO:0000256" key="13">
    <source>
        <dbReference type="RuleBase" id="RU003844"/>
    </source>
</evidence>
<evidence type="ECO:0000259" key="17">
    <source>
        <dbReference type="PROSITE" id="PS50003"/>
    </source>
</evidence>
<evidence type="ECO:0000256" key="15">
    <source>
        <dbReference type="SAM" id="Coils"/>
    </source>
</evidence>
<dbReference type="Gene3D" id="2.30.29.30">
    <property type="entry name" value="Pleckstrin-homology domain (PH domain)/Phosphotyrosine-binding domain (PTB)"/>
    <property type="match status" value="1"/>
</dbReference>
<comment type="subcellular location">
    <subcellularLocation>
        <location evidence="1">Cell membrane</location>
    </subcellularLocation>
    <subcellularLocation>
        <location evidence="2">Cytoplasm</location>
        <location evidence="2">Cytosol</location>
    </subcellularLocation>
    <subcellularLocation>
        <location evidence="3">Endoplasmic reticulum membrane</location>
    </subcellularLocation>
</comment>
<dbReference type="PROSITE" id="PS50003">
    <property type="entry name" value="PH_DOMAIN"/>
    <property type="match status" value="1"/>
</dbReference>
<evidence type="ECO:0000256" key="16">
    <source>
        <dbReference type="SAM" id="MobiDB-lite"/>
    </source>
</evidence>
<dbReference type="PANTHER" id="PTHR10972">
    <property type="entry name" value="OXYSTEROL-BINDING PROTEIN-RELATED"/>
    <property type="match status" value="1"/>
</dbReference>
<feature type="coiled-coil region" evidence="15">
    <location>
        <begin position="484"/>
        <end position="511"/>
    </location>
</feature>
<protein>
    <recommendedName>
        <fullName evidence="14">Oxysterol-binding protein</fullName>
    </recommendedName>
</protein>
<name>A0A8S3V1Q7_MYTED</name>
<evidence type="ECO:0000256" key="6">
    <source>
        <dbReference type="ARBA" id="ARBA00022475"/>
    </source>
</evidence>
<evidence type="ECO:0000256" key="1">
    <source>
        <dbReference type="ARBA" id="ARBA00004236"/>
    </source>
</evidence>
<keyword evidence="7" id="KW-0963">Cytoplasm</keyword>
<reference evidence="18" key="1">
    <citation type="submission" date="2021-03" db="EMBL/GenBank/DDBJ databases">
        <authorList>
            <person name="Bekaert M."/>
        </authorList>
    </citation>
    <scope>NUCLEOTIDE SEQUENCE</scope>
</reference>
<accession>A0A8S3V1Q7</accession>
<evidence type="ECO:0000256" key="2">
    <source>
        <dbReference type="ARBA" id="ARBA00004514"/>
    </source>
</evidence>
<dbReference type="InterPro" id="IPR018494">
    <property type="entry name" value="Oxysterol-bd_CS"/>
</dbReference>
<dbReference type="SMART" id="SM00233">
    <property type="entry name" value="PH"/>
    <property type="match status" value="1"/>
</dbReference>
<evidence type="ECO:0000313" key="19">
    <source>
        <dbReference type="Proteomes" id="UP000683360"/>
    </source>
</evidence>
<feature type="compositionally biased region" description="Basic residues" evidence="16">
    <location>
        <begin position="367"/>
        <end position="381"/>
    </location>
</feature>
<keyword evidence="5 14" id="KW-0813">Transport</keyword>
<dbReference type="GO" id="GO:0005789">
    <property type="term" value="C:endoplasmic reticulum membrane"/>
    <property type="evidence" value="ECO:0007669"/>
    <property type="project" value="UniProtKB-SubCell"/>
</dbReference>
<dbReference type="GO" id="GO:0006699">
    <property type="term" value="P:bile acid biosynthetic process"/>
    <property type="evidence" value="ECO:0007669"/>
    <property type="project" value="UniProtKB-ARBA"/>
</dbReference>
<feature type="region of interest" description="Disordered" evidence="16">
    <location>
        <begin position="364"/>
        <end position="400"/>
    </location>
</feature>
<dbReference type="GO" id="GO:0005886">
    <property type="term" value="C:plasma membrane"/>
    <property type="evidence" value="ECO:0007669"/>
    <property type="project" value="UniProtKB-SubCell"/>
</dbReference>
<dbReference type="OrthoDB" id="1854502at2759"/>
<dbReference type="AlphaFoldDB" id="A0A8S3V1Q7"/>
<feature type="compositionally biased region" description="Polar residues" evidence="16">
    <location>
        <begin position="542"/>
        <end position="553"/>
    </location>
</feature>
<keyword evidence="6" id="KW-1003">Cell membrane</keyword>
<dbReference type="InterPro" id="IPR037239">
    <property type="entry name" value="OSBP_sf"/>
</dbReference>
<feature type="region of interest" description="Disordered" evidence="16">
    <location>
        <begin position="512"/>
        <end position="614"/>
    </location>
</feature>
<gene>
    <name evidence="18" type="ORF">MEDL_63294</name>
</gene>
<evidence type="ECO:0000256" key="7">
    <source>
        <dbReference type="ARBA" id="ARBA00022490"/>
    </source>
</evidence>